<reference evidence="17 18" key="1">
    <citation type="submission" date="2013-03" db="EMBL/GenBank/DDBJ databases">
        <title>Salinisphaera hydrothermalis C41B8 Genome Sequencing.</title>
        <authorList>
            <person name="Li C."/>
            <person name="Lai Q."/>
            <person name="Shao Z."/>
        </authorList>
    </citation>
    <scope>NUCLEOTIDE SEQUENCE [LARGE SCALE GENOMIC DNA]</scope>
    <source>
        <strain evidence="17 18">C41B8</strain>
    </source>
</reference>
<dbReference type="Pfam" id="PF00072">
    <property type="entry name" value="Response_reg"/>
    <property type="match status" value="1"/>
</dbReference>
<dbReference type="PANTHER" id="PTHR48111">
    <property type="entry name" value="REGULATOR OF RPOS"/>
    <property type="match status" value="1"/>
</dbReference>
<dbReference type="RefSeq" id="WP_037333412.1">
    <property type="nucleotide sequence ID" value="NZ_APNK01000002.1"/>
</dbReference>
<feature type="DNA-binding region" description="OmpR/PhoB-type" evidence="14">
    <location>
        <begin position="130"/>
        <end position="228"/>
    </location>
</feature>
<keyword evidence="6" id="KW-0592">Phosphate transport</keyword>
<gene>
    <name evidence="17" type="ORF">C41B8_02157</name>
</gene>
<evidence type="ECO:0000256" key="11">
    <source>
        <dbReference type="ARBA" id="ARBA00023163"/>
    </source>
</evidence>
<dbReference type="InterPro" id="IPR011006">
    <property type="entry name" value="CheY-like_superfamily"/>
</dbReference>
<dbReference type="Proteomes" id="UP000028302">
    <property type="component" value="Unassembled WGS sequence"/>
</dbReference>
<dbReference type="CDD" id="cd00383">
    <property type="entry name" value="trans_reg_C"/>
    <property type="match status" value="1"/>
</dbReference>
<dbReference type="Gene3D" id="6.10.250.690">
    <property type="match status" value="1"/>
</dbReference>
<proteinExistence type="predicted"/>
<dbReference type="Gene3D" id="3.40.50.2300">
    <property type="match status" value="1"/>
</dbReference>
<dbReference type="NCBIfam" id="TIGR02154">
    <property type="entry name" value="PhoB"/>
    <property type="match status" value="1"/>
</dbReference>
<dbReference type="InterPro" id="IPR001789">
    <property type="entry name" value="Sig_transdc_resp-reg_receiver"/>
</dbReference>
<keyword evidence="9 14" id="KW-0238">DNA-binding</keyword>
<keyword evidence="4" id="KW-0963">Cytoplasm</keyword>
<dbReference type="Gene3D" id="1.10.10.10">
    <property type="entry name" value="Winged helix-like DNA-binding domain superfamily/Winged helix DNA-binding domain"/>
    <property type="match status" value="1"/>
</dbReference>
<comment type="subcellular location">
    <subcellularLocation>
        <location evidence="1">Cytoplasm</location>
    </subcellularLocation>
</comment>
<name>A0A084IQB1_SALHC</name>
<evidence type="ECO:0000256" key="12">
    <source>
        <dbReference type="ARBA" id="ARBA00024735"/>
    </source>
</evidence>
<evidence type="ECO:0000259" key="16">
    <source>
        <dbReference type="PROSITE" id="PS51755"/>
    </source>
</evidence>
<dbReference type="SMART" id="SM00448">
    <property type="entry name" value="REC"/>
    <property type="match status" value="1"/>
</dbReference>
<evidence type="ECO:0000256" key="4">
    <source>
        <dbReference type="ARBA" id="ARBA00022490"/>
    </source>
</evidence>
<dbReference type="SMART" id="SM00862">
    <property type="entry name" value="Trans_reg_C"/>
    <property type="match status" value="1"/>
</dbReference>
<keyword evidence="11" id="KW-0804">Transcription</keyword>
<dbReference type="InterPro" id="IPR016032">
    <property type="entry name" value="Sig_transdc_resp-reg_C-effctor"/>
</dbReference>
<dbReference type="GO" id="GO:0000156">
    <property type="term" value="F:phosphorelay response regulator activity"/>
    <property type="evidence" value="ECO:0007669"/>
    <property type="project" value="InterPro"/>
</dbReference>
<dbReference type="GO" id="GO:0006817">
    <property type="term" value="P:phosphate ion transport"/>
    <property type="evidence" value="ECO:0007669"/>
    <property type="project" value="UniProtKB-KW"/>
</dbReference>
<dbReference type="eggNOG" id="COG0745">
    <property type="taxonomic scope" value="Bacteria"/>
</dbReference>
<dbReference type="InterPro" id="IPR039420">
    <property type="entry name" value="WalR-like"/>
</dbReference>
<evidence type="ECO:0000256" key="3">
    <source>
        <dbReference type="ARBA" id="ARBA00022448"/>
    </source>
</evidence>
<organism evidence="17 18">
    <name type="scientific">Salinisphaera hydrothermalis (strain C41B8)</name>
    <dbReference type="NCBI Taxonomy" id="1304275"/>
    <lineage>
        <taxon>Bacteria</taxon>
        <taxon>Pseudomonadati</taxon>
        <taxon>Pseudomonadota</taxon>
        <taxon>Gammaproteobacteria</taxon>
        <taxon>Salinisphaerales</taxon>
        <taxon>Salinisphaeraceae</taxon>
        <taxon>Salinisphaera</taxon>
    </lineage>
</organism>
<keyword evidence="7" id="KW-0902">Two-component regulatory system</keyword>
<dbReference type="PROSITE" id="PS50110">
    <property type="entry name" value="RESPONSE_REGULATORY"/>
    <property type="match status" value="1"/>
</dbReference>
<dbReference type="PANTHER" id="PTHR48111:SF40">
    <property type="entry name" value="PHOSPHATE REGULON TRANSCRIPTIONAL REGULATORY PROTEIN PHOB"/>
    <property type="match status" value="1"/>
</dbReference>
<comment type="function">
    <text evidence="12">This protein is a positive regulator for the phosphate regulon. Transcription of this operon is positively regulated by PhoB and PhoR when phosphate is limited.</text>
</comment>
<dbReference type="FunFam" id="1.10.10.10:FF:000011">
    <property type="entry name" value="Phosphate regulon transcriptional regulator PhoB"/>
    <property type="match status" value="1"/>
</dbReference>
<dbReference type="AlphaFoldDB" id="A0A084IQB1"/>
<evidence type="ECO:0000259" key="15">
    <source>
        <dbReference type="PROSITE" id="PS50110"/>
    </source>
</evidence>
<dbReference type="InterPro" id="IPR011879">
    <property type="entry name" value="Sig_transdc_resp-reg_PhoB"/>
</dbReference>
<evidence type="ECO:0000313" key="18">
    <source>
        <dbReference type="Proteomes" id="UP000028302"/>
    </source>
</evidence>
<evidence type="ECO:0000256" key="7">
    <source>
        <dbReference type="ARBA" id="ARBA00023012"/>
    </source>
</evidence>
<dbReference type="GO" id="GO:0006355">
    <property type="term" value="P:regulation of DNA-templated transcription"/>
    <property type="evidence" value="ECO:0007669"/>
    <property type="project" value="InterPro"/>
</dbReference>
<sequence>MSRKHILVVEDEAPIRDMIRFALERSDFTVAEAPDAQTARLAIAEQRPDLVLLDWMLPGVSGMELAREWRRDELTENLPIILVTARVDENDRVRGLNLGADDYVTKPFSSSELVARVRAVLRRSLPGGEDETLELDGLTLDAASQRVSVGDASVKLGPTEYRLLRFFMSNPERVYTREQMLDRVWGQNVYVEERTVDVHIRRLRKALAPHGFDGFIQTVRGSGYRFSSRSV</sequence>
<dbReference type="EMBL" id="APNK01000002">
    <property type="protein sequence ID" value="KEZ78895.1"/>
    <property type="molecule type" value="Genomic_DNA"/>
</dbReference>
<keyword evidence="8" id="KW-0805">Transcription regulation</keyword>
<accession>A0A084IQB1</accession>
<dbReference type="OrthoDB" id="9802426at2"/>
<feature type="domain" description="Response regulatory" evidence="15">
    <location>
        <begin position="5"/>
        <end position="121"/>
    </location>
</feature>
<protein>
    <recommendedName>
        <fullName evidence="2">Phosphate regulon transcriptional regulatory protein PhoB</fullName>
    </recommendedName>
</protein>
<evidence type="ECO:0000256" key="9">
    <source>
        <dbReference type="ARBA" id="ARBA00023125"/>
    </source>
</evidence>
<dbReference type="InterPro" id="IPR001867">
    <property type="entry name" value="OmpR/PhoB-type_DNA-bd"/>
</dbReference>
<evidence type="ECO:0000256" key="2">
    <source>
        <dbReference type="ARBA" id="ARBA00013332"/>
    </source>
</evidence>
<keyword evidence="5 13" id="KW-0597">Phosphoprotein</keyword>
<evidence type="ECO:0000256" key="14">
    <source>
        <dbReference type="PROSITE-ProRule" id="PRU01091"/>
    </source>
</evidence>
<dbReference type="FunFam" id="3.40.50.2300:FF:000001">
    <property type="entry name" value="DNA-binding response regulator PhoB"/>
    <property type="match status" value="1"/>
</dbReference>
<dbReference type="GO" id="GO:0032993">
    <property type="term" value="C:protein-DNA complex"/>
    <property type="evidence" value="ECO:0007669"/>
    <property type="project" value="TreeGrafter"/>
</dbReference>
<evidence type="ECO:0000256" key="1">
    <source>
        <dbReference type="ARBA" id="ARBA00004496"/>
    </source>
</evidence>
<dbReference type="GO" id="GO:0000976">
    <property type="term" value="F:transcription cis-regulatory region binding"/>
    <property type="evidence" value="ECO:0007669"/>
    <property type="project" value="TreeGrafter"/>
</dbReference>
<evidence type="ECO:0000256" key="6">
    <source>
        <dbReference type="ARBA" id="ARBA00022592"/>
    </source>
</evidence>
<evidence type="ECO:0000256" key="5">
    <source>
        <dbReference type="ARBA" id="ARBA00022553"/>
    </source>
</evidence>
<evidence type="ECO:0000256" key="13">
    <source>
        <dbReference type="PROSITE-ProRule" id="PRU00169"/>
    </source>
</evidence>
<dbReference type="Pfam" id="PF00486">
    <property type="entry name" value="Trans_reg_C"/>
    <property type="match status" value="1"/>
</dbReference>
<dbReference type="GO" id="GO:0005829">
    <property type="term" value="C:cytosol"/>
    <property type="evidence" value="ECO:0007669"/>
    <property type="project" value="TreeGrafter"/>
</dbReference>
<dbReference type="PATRIC" id="fig|1304275.5.peg.437"/>
<evidence type="ECO:0000256" key="8">
    <source>
        <dbReference type="ARBA" id="ARBA00023015"/>
    </source>
</evidence>
<keyword evidence="18" id="KW-1185">Reference proteome</keyword>
<keyword evidence="3" id="KW-0813">Transport</keyword>
<dbReference type="SUPFAM" id="SSF52172">
    <property type="entry name" value="CheY-like"/>
    <property type="match status" value="1"/>
</dbReference>
<dbReference type="SUPFAM" id="SSF46894">
    <property type="entry name" value="C-terminal effector domain of the bipartite response regulators"/>
    <property type="match status" value="1"/>
</dbReference>
<feature type="domain" description="OmpR/PhoB-type" evidence="16">
    <location>
        <begin position="130"/>
        <end position="228"/>
    </location>
</feature>
<evidence type="ECO:0000313" key="17">
    <source>
        <dbReference type="EMBL" id="KEZ78895.1"/>
    </source>
</evidence>
<feature type="modified residue" description="4-aspartylphosphate" evidence="13">
    <location>
        <position position="54"/>
    </location>
</feature>
<evidence type="ECO:0000256" key="10">
    <source>
        <dbReference type="ARBA" id="ARBA00023159"/>
    </source>
</evidence>
<dbReference type="CDD" id="cd17618">
    <property type="entry name" value="REC_OmpR_PhoB"/>
    <property type="match status" value="1"/>
</dbReference>
<comment type="caution">
    <text evidence="17">The sequence shown here is derived from an EMBL/GenBank/DDBJ whole genome shotgun (WGS) entry which is preliminary data.</text>
</comment>
<dbReference type="InterPro" id="IPR036388">
    <property type="entry name" value="WH-like_DNA-bd_sf"/>
</dbReference>
<dbReference type="STRING" id="1304275.C41B8_02157"/>
<dbReference type="PROSITE" id="PS51755">
    <property type="entry name" value="OMPR_PHOB"/>
    <property type="match status" value="1"/>
</dbReference>
<keyword evidence="10" id="KW-0010">Activator</keyword>